<dbReference type="InterPro" id="IPR036162">
    <property type="entry name" value="Resolvase-like_N_sf"/>
</dbReference>
<keyword evidence="2" id="KW-0233">DNA recombination</keyword>
<accession>A0ABV6KSQ5</accession>
<dbReference type="Gene3D" id="3.90.1750.20">
    <property type="entry name" value="Putative Large Serine Recombinase, Chain B, Domain 2"/>
    <property type="match status" value="1"/>
</dbReference>
<dbReference type="InterPro" id="IPR006119">
    <property type="entry name" value="Resolv_N"/>
</dbReference>
<protein>
    <submittedName>
        <fullName evidence="4">Recombinase family protein</fullName>
    </submittedName>
</protein>
<dbReference type="PANTHER" id="PTHR30461">
    <property type="entry name" value="DNA-INVERTASE FROM LAMBDOID PROPHAGE"/>
    <property type="match status" value="1"/>
</dbReference>
<evidence type="ECO:0000313" key="4">
    <source>
        <dbReference type="EMBL" id="MFC0476362.1"/>
    </source>
</evidence>
<evidence type="ECO:0000256" key="1">
    <source>
        <dbReference type="ARBA" id="ARBA00023125"/>
    </source>
</evidence>
<keyword evidence="1" id="KW-0238">DNA-binding</keyword>
<sequence length="460" mass="53074">MQETNLTAEYDRVSSAAQSLELQRSAAKRYFESQGLTGNEDNVIKLCDHDVSATKLKMKDRPKLMELLRLIQEGKVKNVIAYKRDRLARNFYEFVDITRIFIKYNVEVIYTASNEPPFRNKLSLEAFYGMFGQMEGENIRTRTSDARKQYPSSIYGYKRMKEDKQVYYVVNEEKRDSIVSLFTDFSKVKDEEEFFQFLMIRRKGLNQPDKLLRILTNAFYAAHYESKNGLQPLTHVEPIISIDLYLEAKAQIDAFLAIYKEKLNEVNNLFLTMPLCGKCGKEMKHRQQNALDEGYFVCSVNHKRLMITVEELNTPVKQAVLDHLQCISAQLAHKIMSKHIATAKKRLEHDKEIATSEYLDSSLALCTIGQNDKSAIPKLLDRIQLLKDKSKKLGQDLVALQLLSNEIKSLNTILSQKELSLTKQDMQRLIELLVHEVIVHETYIGIDLFLSTFAKEATSL</sequence>
<dbReference type="SUPFAM" id="SSF53041">
    <property type="entry name" value="Resolvase-like"/>
    <property type="match status" value="1"/>
</dbReference>
<evidence type="ECO:0000313" key="5">
    <source>
        <dbReference type="Proteomes" id="UP001589738"/>
    </source>
</evidence>
<dbReference type="EMBL" id="JBHLUU010000101">
    <property type="protein sequence ID" value="MFC0476362.1"/>
    <property type="molecule type" value="Genomic_DNA"/>
</dbReference>
<dbReference type="SMART" id="SM00857">
    <property type="entry name" value="Resolvase"/>
    <property type="match status" value="1"/>
</dbReference>
<dbReference type="InterPro" id="IPR050639">
    <property type="entry name" value="SSR_resolvase"/>
</dbReference>
<gene>
    <name evidence="4" type="ORF">ACFFHF_14180</name>
</gene>
<dbReference type="PROSITE" id="PS51736">
    <property type="entry name" value="RECOMBINASES_3"/>
    <property type="match status" value="1"/>
</dbReference>
<comment type="caution">
    <text evidence="4">The sequence shown here is derived from an EMBL/GenBank/DDBJ whole genome shotgun (WGS) entry which is preliminary data.</text>
</comment>
<dbReference type="Gene3D" id="3.40.50.1390">
    <property type="entry name" value="Resolvase, N-terminal catalytic domain"/>
    <property type="match status" value="1"/>
</dbReference>
<dbReference type="CDD" id="cd00338">
    <property type="entry name" value="Ser_Recombinase"/>
    <property type="match status" value="1"/>
</dbReference>
<dbReference type="PANTHER" id="PTHR30461:SF2">
    <property type="entry name" value="SERINE RECOMBINASE PINE-RELATED"/>
    <property type="match status" value="1"/>
</dbReference>
<feature type="domain" description="Resolvase/invertase-type recombinase catalytic" evidence="3">
    <location>
        <begin position="6"/>
        <end position="154"/>
    </location>
</feature>
<evidence type="ECO:0000256" key="2">
    <source>
        <dbReference type="ARBA" id="ARBA00023172"/>
    </source>
</evidence>
<dbReference type="Proteomes" id="UP001589738">
    <property type="component" value="Unassembled WGS sequence"/>
</dbReference>
<dbReference type="Pfam" id="PF00239">
    <property type="entry name" value="Resolvase"/>
    <property type="match status" value="1"/>
</dbReference>
<organism evidence="4 5">
    <name type="scientific">Robertmurraya beringensis</name>
    <dbReference type="NCBI Taxonomy" id="641660"/>
    <lineage>
        <taxon>Bacteria</taxon>
        <taxon>Bacillati</taxon>
        <taxon>Bacillota</taxon>
        <taxon>Bacilli</taxon>
        <taxon>Bacillales</taxon>
        <taxon>Bacillaceae</taxon>
        <taxon>Robertmurraya</taxon>
    </lineage>
</organism>
<evidence type="ECO:0000259" key="3">
    <source>
        <dbReference type="PROSITE" id="PS51736"/>
    </source>
</evidence>
<keyword evidence="5" id="KW-1185">Reference proteome</keyword>
<dbReference type="InterPro" id="IPR038109">
    <property type="entry name" value="DNA_bind_recomb_sf"/>
</dbReference>
<reference evidence="4 5" key="1">
    <citation type="submission" date="2024-09" db="EMBL/GenBank/DDBJ databases">
        <authorList>
            <person name="Sun Q."/>
            <person name="Mori K."/>
        </authorList>
    </citation>
    <scope>NUCLEOTIDE SEQUENCE [LARGE SCALE GENOMIC DNA]</scope>
    <source>
        <strain evidence="4 5">CGMCC 1.9126</strain>
    </source>
</reference>
<dbReference type="RefSeq" id="WP_377058456.1">
    <property type="nucleotide sequence ID" value="NZ_JBHLUU010000101.1"/>
</dbReference>
<proteinExistence type="predicted"/>
<name>A0ABV6KSQ5_9BACI</name>